<keyword evidence="2" id="KW-1185">Reference proteome</keyword>
<comment type="caution">
    <text evidence="1">The sequence shown here is derived from an EMBL/GenBank/DDBJ whole genome shotgun (WGS) entry which is preliminary data.</text>
</comment>
<protein>
    <submittedName>
        <fullName evidence="1">Uncharacterized protein</fullName>
    </submittedName>
</protein>
<evidence type="ECO:0000313" key="1">
    <source>
        <dbReference type="EMBL" id="KAA3682107.1"/>
    </source>
</evidence>
<dbReference type="Proteomes" id="UP000324629">
    <property type="component" value="Unassembled WGS sequence"/>
</dbReference>
<organism evidence="1 2">
    <name type="scientific">Paragonimus westermani</name>
    <dbReference type="NCBI Taxonomy" id="34504"/>
    <lineage>
        <taxon>Eukaryota</taxon>
        <taxon>Metazoa</taxon>
        <taxon>Spiralia</taxon>
        <taxon>Lophotrochozoa</taxon>
        <taxon>Platyhelminthes</taxon>
        <taxon>Trematoda</taxon>
        <taxon>Digenea</taxon>
        <taxon>Plagiorchiida</taxon>
        <taxon>Troglotremata</taxon>
        <taxon>Troglotrematidae</taxon>
        <taxon>Paragonimus</taxon>
    </lineage>
</organism>
<dbReference type="Gene3D" id="3.10.20.90">
    <property type="entry name" value="Phosphatidylinositol 3-kinase Catalytic Subunit, Chain A, domain 1"/>
    <property type="match status" value="1"/>
</dbReference>
<reference evidence="1 2" key="1">
    <citation type="journal article" date="2019" name="Gigascience">
        <title>Whole-genome sequence of the oriental lung fluke Paragonimus westermani.</title>
        <authorList>
            <person name="Oey H."/>
            <person name="Zakrzewski M."/>
            <person name="Narain K."/>
            <person name="Devi K.R."/>
            <person name="Agatsuma T."/>
            <person name="Nawaratna S."/>
            <person name="Gobert G.N."/>
            <person name="Jones M.K."/>
            <person name="Ragan M.A."/>
            <person name="McManus D.P."/>
            <person name="Krause L."/>
        </authorList>
    </citation>
    <scope>NUCLEOTIDE SEQUENCE [LARGE SCALE GENOMIC DNA]</scope>
    <source>
        <strain evidence="1 2">IND2009</strain>
    </source>
</reference>
<dbReference type="AlphaFoldDB" id="A0A5J4P2S2"/>
<dbReference type="EMBL" id="QNGE01000071">
    <property type="protein sequence ID" value="KAA3682107.1"/>
    <property type="molecule type" value="Genomic_DNA"/>
</dbReference>
<gene>
    <name evidence="1" type="ORF">DEA37_0011297</name>
</gene>
<sequence>MKFSFKELHTFEQRHADSTKIKKKYPKRIPVGCILFSG</sequence>
<dbReference type="InterPro" id="IPR029071">
    <property type="entry name" value="Ubiquitin-like_domsf"/>
</dbReference>
<dbReference type="SUPFAM" id="SSF54236">
    <property type="entry name" value="Ubiquitin-like"/>
    <property type="match status" value="1"/>
</dbReference>
<proteinExistence type="predicted"/>
<evidence type="ECO:0000313" key="2">
    <source>
        <dbReference type="Proteomes" id="UP000324629"/>
    </source>
</evidence>
<name>A0A5J4P2S2_9TREM</name>
<accession>A0A5J4P2S2</accession>